<dbReference type="RefSeq" id="WP_097783713.1">
    <property type="nucleotide sequence ID" value="NZ_NMTV01000068.1"/>
</dbReference>
<protein>
    <submittedName>
        <fullName evidence="2">Sugar transporter</fullName>
    </submittedName>
</protein>
<feature type="transmembrane region" description="Helical" evidence="1">
    <location>
        <begin position="50"/>
        <end position="70"/>
    </location>
</feature>
<feature type="transmembrane region" description="Helical" evidence="1">
    <location>
        <begin position="24"/>
        <end position="44"/>
    </location>
</feature>
<organism evidence="2 3">
    <name type="scientific">Faecalibacterium prausnitzii</name>
    <dbReference type="NCBI Taxonomy" id="853"/>
    <lineage>
        <taxon>Bacteria</taxon>
        <taxon>Bacillati</taxon>
        <taxon>Bacillota</taxon>
        <taxon>Clostridia</taxon>
        <taxon>Eubacteriales</taxon>
        <taxon>Oscillospiraceae</taxon>
        <taxon>Faecalibacterium</taxon>
    </lineage>
</organism>
<dbReference type="GO" id="GO:0008643">
    <property type="term" value="P:carbohydrate transport"/>
    <property type="evidence" value="ECO:0007669"/>
    <property type="project" value="InterPro"/>
</dbReference>
<dbReference type="SUPFAM" id="SSF103473">
    <property type="entry name" value="MFS general substrate transporter"/>
    <property type="match status" value="1"/>
</dbReference>
<sequence length="496" mass="54162">MFQKKPSASEVDGVQYRRAKTWQIICYACNAFVGMSVYSLIGMASYSASIGYGITTATVGIILMLARILDGFTDPLLAFVYDRVNTRFGKLRVLLISGYLIEAVGLLCMFNLCSSKGFGLPVFALTYIIYIIGYTVTNMTAQTLPAIMTNDPRQRPTIGVWTTALNYFVPMAMSMLIYTVILPKCGGTFNQDFLSTVCTIVLIIAGIGTLIVCAGISAYDKPENFEGTNKKHESLKMADVLEVLKHNKPLQCYIASNASDKLAQQVGSQAIINTMLNGILIGNMGLATTLSMISMVPSIFFAAFGAKYVGKKGSKKGIVTWTCVSMTITAVLILFFIFTDTRQIGVIGSWNMIVYVLLTLLQNGSNMCITTSNNSYMADTIDYELDRSGRYIPAVVSGTYSLIDKLITSVAAVIATGAVALLGYTTTMPQPTDAYTSSIFWMTLAIKYGLPMLGWVITLIAMPGCPLTKEEMVNVQKRIADKKDALRHEVIAEHMQ</sequence>
<keyword evidence="1" id="KW-0472">Membrane</keyword>
<dbReference type="PANTHER" id="PTHR11328:SF28">
    <property type="entry name" value="MAJOR FACILITATOR SUPERFAMILY DOMAIN-CONTAINING PROTEIN 12"/>
    <property type="match status" value="1"/>
</dbReference>
<reference evidence="2 3" key="1">
    <citation type="journal article" date="2017" name="Front. Microbiol.">
        <title>New Insights into the Diversity of the Genus Faecalibacterium.</title>
        <authorList>
            <person name="Benevides L."/>
            <person name="Burman S."/>
            <person name="Martin R."/>
            <person name="Robert V."/>
            <person name="Thomas M."/>
            <person name="Miquel S."/>
            <person name="Chain F."/>
            <person name="Sokol H."/>
            <person name="Bermudez-Humaran L.G."/>
            <person name="Morrison M."/>
            <person name="Langella P."/>
            <person name="Azevedo V.A."/>
            <person name="Chatel J.M."/>
            <person name="Soares S."/>
        </authorList>
    </citation>
    <scope>NUCLEOTIDE SEQUENCE [LARGE SCALE GENOMIC DNA]</scope>
    <source>
        <strain evidence="2 3">CNCM I 4546</strain>
    </source>
</reference>
<feature type="transmembrane region" description="Helical" evidence="1">
    <location>
        <begin position="158"/>
        <end position="181"/>
    </location>
</feature>
<dbReference type="AlphaFoldDB" id="A0A2A6ZXM9"/>
<feature type="transmembrane region" description="Helical" evidence="1">
    <location>
        <begin position="91"/>
        <end position="112"/>
    </location>
</feature>
<keyword evidence="1" id="KW-1133">Transmembrane helix</keyword>
<evidence type="ECO:0000313" key="3">
    <source>
        <dbReference type="Proteomes" id="UP000219901"/>
    </source>
</evidence>
<evidence type="ECO:0000256" key="1">
    <source>
        <dbReference type="SAM" id="Phobius"/>
    </source>
</evidence>
<dbReference type="Pfam" id="PF13347">
    <property type="entry name" value="MFS_2"/>
    <property type="match status" value="1"/>
</dbReference>
<dbReference type="GO" id="GO:0005886">
    <property type="term" value="C:plasma membrane"/>
    <property type="evidence" value="ECO:0007669"/>
    <property type="project" value="TreeGrafter"/>
</dbReference>
<feature type="transmembrane region" description="Helical" evidence="1">
    <location>
        <begin position="439"/>
        <end position="462"/>
    </location>
</feature>
<feature type="transmembrane region" description="Helical" evidence="1">
    <location>
        <begin position="193"/>
        <end position="219"/>
    </location>
</feature>
<gene>
    <name evidence="2" type="ORF">CGS55_12465</name>
</gene>
<feature type="transmembrane region" description="Helical" evidence="1">
    <location>
        <begin position="317"/>
        <end position="338"/>
    </location>
</feature>
<dbReference type="InterPro" id="IPR039672">
    <property type="entry name" value="MFS_2"/>
</dbReference>
<keyword evidence="1" id="KW-0812">Transmembrane</keyword>
<dbReference type="EMBL" id="NMTV01000068">
    <property type="protein sequence ID" value="PDX71573.1"/>
    <property type="molecule type" value="Genomic_DNA"/>
</dbReference>
<dbReference type="PANTHER" id="PTHR11328">
    <property type="entry name" value="MAJOR FACILITATOR SUPERFAMILY DOMAIN-CONTAINING PROTEIN"/>
    <property type="match status" value="1"/>
</dbReference>
<evidence type="ECO:0000313" key="2">
    <source>
        <dbReference type="EMBL" id="PDX71573.1"/>
    </source>
</evidence>
<feature type="transmembrane region" description="Helical" evidence="1">
    <location>
        <begin position="406"/>
        <end position="427"/>
    </location>
</feature>
<name>A0A2A6ZXM9_9FIRM</name>
<dbReference type="GO" id="GO:0015293">
    <property type="term" value="F:symporter activity"/>
    <property type="evidence" value="ECO:0007669"/>
    <property type="project" value="InterPro"/>
</dbReference>
<dbReference type="Proteomes" id="UP000219901">
    <property type="component" value="Unassembled WGS sequence"/>
</dbReference>
<proteinExistence type="predicted"/>
<keyword evidence="2" id="KW-0813">Transport</keyword>
<feature type="transmembrane region" description="Helical" evidence="1">
    <location>
        <begin position="118"/>
        <end position="137"/>
    </location>
</feature>
<dbReference type="InterPro" id="IPR036259">
    <property type="entry name" value="MFS_trans_sf"/>
</dbReference>
<comment type="caution">
    <text evidence="2">The sequence shown here is derived from an EMBL/GenBank/DDBJ whole genome shotgun (WGS) entry which is preliminary data.</text>
</comment>
<keyword evidence="2" id="KW-0762">Sugar transport</keyword>
<accession>A0A2A6ZXM9</accession>